<evidence type="ECO:0000256" key="5">
    <source>
        <dbReference type="ARBA" id="ARBA00022840"/>
    </source>
</evidence>
<proteinExistence type="predicted"/>
<feature type="domain" description="ABC transporter" evidence="7">
    <location>
        <begin position="15"/>
        <end position="263"/>
    </location>
</feature>
<keyword evidence="5 8" id="KW-0067">ATP-binding</keyword>
<protein>
    <submittedName>
        <fullName evidence="8">Oligopeptide transporter subunit ATP-binding component of ABC superfamily</fullName>
    </submittedName>
</protein>
<dbReference type="InterPro" id="IPR017871">
    <property type="entry name" value="ABC_transporter-like_CS"/>
</dbReference>
<evidence type="ECO:0000313" key="8">
    <source>
        <dbReference type="EMBL" id="SNQ61544.1"/>
    </source>
</evidence>
<dbReference type="SMART" id="SM00382">
    <property type="entry name" value="AAA"/>
    <property type="match status" value="1"/>
</dbReference>
<dbReference type="InterPro" id="IPR003593">
    <property type="entry name" value="AAA+_ATPase"/>
</dbReference>
<dbReference type="PANTHER" id="PTHR43297:SF2">
    <property type="entry name" value="DIPEPTIDE TRANSPORT ATP-BINDING PROTEIN DPPD"/>
    <property type="match status" value="1"/>
</dbReference>
<dbReference type="GO" id="GO:0005524">
    <property type="term" value="F:ATP binding"/>
    <property type="evidence" value="ECO:0007669"/>
    <property type="project" value="UniProtKB-KW"/>
</dbReference>
<dbReference type="SUPFAM" id="SSF52540">
    <property type="entry name" value="P-loop containing nucleoside triphosphate hydrolases"/>
    <property type="match status" value="1"/>
</dbReference>
<sequence length="329" mass="35860">MPLIQKANDAGNKVLSVSNLSTYFITKKGDVKAADDISFELWKGEILCIIGESGSGKTATALSILRLIEKPGKIISGSILFNGADILKLPEKEMRSIRGNKISMIFQDASSSLNPVMRIGDQITESLVLHLKLNKKEARAKALELLVSVGIPHARERFDEYPHQFSGGMKQRVMIAMALSCSPEVLIADEPTTALDVTIQAQILDIFKGLKNTTSILYITHDIGVVSEIADRIIVMYAGKFIEKGDAKEVLSFPGHPYTRALVNCLPSEKSKGRLVSIPGTIPGLIDLPEGCVFSPRCPDAMETCRKKTPAEVKISDKHSVRCHLYGAA</sequence>
<dbReference type="InterPro" id="IPR050388">
    <property type="entry name" value="ABC_Ni/Peptide_Import"/>
</dbReference>
<evidence type="ECO:0000256" key="1">
    <source>
        <dbReference type="ARBA" id="ARBA00004202"/>
    </source>
</evidence>
<dbReference type="FunFam" id="3.40.50.300:FF:000016">
    <property type="entry name" value="Oligopeptide ABC transporter ATP-binding component"/>
    <property type="match status" value="1"/>
</dbReference>
<gene>
    <name evidence="8" type="primary">oppD</name>
    <name evidence="8" type="ORF">MNV_40012</name>
</gene>
<dbReference type="EMBL" id="FZMP01000185">
    <property type="protein sequence ID" value="SNQ61544.1"/>
    <property type="molecule type" value="Genomic_DNA"/>
</dbReference>
<dbReference type="GO" id="GO:0016887">
    <property type="term" value="F:ATP hydrolysis activity"/>
    <property type="evidence" value="ECO:0007669"/>
    <property type="project" value="InterPro"/>
</dbReference>
<dbReference type="Pfam" id="PF00005">
    <property type="entry name" value="ABC_tran"/>
    <property type="match status" value="1"/>
</dbReference>
<evidence type="ECO:0000256" key="3">
    <source>
        <dbReference type="ARBA" id="ARBA00022475"/>
    </source>
</evidence>
<dbReference type="InterPro" id="IPR003439">
    <property type="entry name" value="ABC_transporter-like_ATP-bd"/>
</dbReference>
<dbReference type="Pfam" id="PF08352">
    <property type="entry name" value="oligo_HPY"/>
    <property type="match status" value="1"/>
</dbReference>
<comment type="subcellular location">
    <subcellularLocation>
        <location evidence="1">Cell membrane</location>
        <topology evidence="1">Peripheral membrane protein</topology>
    </subcellularLocation>
</comment>
<dbReference type="PROSITE" id="PS00211">
    <property type="entry name" value="ABC_TRANSPORTER_1"/>
    <property type="match status" value="1"/>
</dbReference>
<dbReference type="InterPro" id="IPR027417">
    <property type="entry name" value="P-loop_NTPase"/>
</dbReference>
<accession>A0A284VQI8</accession>
<keyword evidence="4" id="KW-0547">Nucleotide-binding</keyword>
<dbReference type="AlphaFoldDB" id="A0A284VQI8"/>
<keyword evidence="6" id="KW-0472">Membrane</keyword>
<reference evidence="9" key="1">
    <citation type="submission" date="2017-06" db="EMBL/GenBank/DDBJ databases">
        <authorList>
            <person name="Cremers G."/>
        </authorList>
    </citation>
    <scope>NUCLEOTIDE SEQUENCE [LARGE SCALE GENOMIC DNA]</scope>
</reference>
<keyword evidence="3" id="KW-1003">Cell membrane</keyword>
<evidence type="ECO:0000256" key="6">
    <source>
        <dbReference type="ARBA" id="ARBA00023136"/>
    </source>
</evidence>
<name>A0A284VQI8_9EURY</name>
<organism evidence="8 9">
    <name type="scientific">Candidatus Methanoperedens nitratireducens</name>
    <dbReference type="NCBI Taxonomy" id="1392998"/>
    <lineage>
        <taxon>Archaea</taxon>
        <taxon>Methanobacteriati</taxon>
        <taxon>Methanobacteriota</taxon>
        <taxon>Stenosarchaea group</taxon>
        <taxon>Methanomicrobia</taxon>
        <taxon>Methanosarcinales</taxon>
        <taxon>ANME-2 cluster</taxon>
        <taxon>Candidatus Methanoperedentaceae</taxon>
        <taxon>Candidatus Methanoperedens</taxon>
    </lineage>
</organism>
<dbReference type="GO" id="GO:0015833">
    <property type="term" value="P:peptide transport"/>
    <property type="evidence" value="ECO:0007669"/>
    <property type="project" value="InterPro"/>
</dbReference>
<keyword evidence="2" id="KW-0813">Transport</keyword>
<evidence type="ECO:0000256" key="2">
    <source>
        <dbReference type="ARBA" id="ARBA00022448"/>
    </source>
</evidence>
<dbReference type="Proteomes" id="UP000218615">
    <property type="component" value="Unassembled WGS sequence"/>
</dbReference>
<evidence type="ECO:0000256" key="4">
    <source>
        <dbReference type="ARBA" id="ARBA00022741"/>
    </source>
</evidence>
<evidence type="ECO:0000259" key="7">
    <source>
        <dbReference type="PROSITE" id="PS50893"/>
    </source>
</evidence>
<dbReference type="GO" id="GO:0005886">
    <property type="term" value="C:plasma membrane"/>
    <property type="evidence" value="ECO:0007669"/>
    <property type="project" value="UniProtKB-SubCell"/>
</dbReference>
<dbReference type="PANTHER" id="PTHR43297">
    <property type="entry name" value="OLIGOPEPTIDE TRANSPORT ATP-BINDING PROTEIN APPD"/>
    <property type="match status" value="1"/>
</dbReference>
<dbReference type="Gene3D" id="3.40.50.300">
    <property type="entry name" value="P-loop containing nucleotide triphosphate hydrolases"/>
    <property type="match status" value="1"/>
</dbReference>
<dbReference type="PROSITE" id="PS50893">
    <property type="entry name" value="ABC_TRANSPORTER_2"/>
    <property type="match status" value="1"/>
</dbReference>
<evidence type="ECO:0000313" key="9">
    <source>
        <dbReference type="Proteomes" id="UP000218615"/>
    </source>
</evidence>
<dbReference type="OrthoDB" id="18209at2157"/>
<dbReference type="CDD" id="cd03257">
    <property type="entry name" value="ABC_NikE_OppD_transporters"/>
    <property type="match status" value="1"/>
</dbReference>
<dbReference type="NCBIfam" id="TIGR01727">
    <property type="entry name" value="oligo_HPY"/>
    <property type="match status" value="1"/>
</dbReference>
<dbReference type="InterPro" id="IPR013563">
    <property type="entry name" value="Oligopep_ABC_C"/>
</dbReference>
<keyword evidence="9" id="KW-1185">Reference proteome</keyword>